<gene>
    <name evidence="2" type="ORF">CPAV1605_1420</name>
</gene>
<protein>
    <submittedName>
        <fullName evidence="2">Uncharacterized protein</fullName>
    </submittedName>
</protein>
<dbReference type="EMBL" id="CABVLZ010000007">
    <property type="protein sequence ID" value="VVU95666.1"/>
    <property type="molecule type" value="Genomic_DNA"/>
</dbReference>
<dbReference type="AlphaFoldDB" id="A0A5E8CKE0"/>
<sequence length="98" mass="11482">MIDYYKTFVCISISIITWNTFKILKHQNNSKFPPKIDNIKEPIDSEELNSKLEKIKELISEKEGINNIQELTKSLEDISNKIDELKEIMSDSYCIIEN</sequence>
<reference evidence="2" key="1">
    <citation type="submission" date="2019-09" db="EMBL/GenBank/DDBJ databases">
        <authorList>
            <person name="Needham M D."/>
        </authorList>
    </citation>
    <scope>NUCLEOTIDE SEQUENCE</scope>
</reference>
<organism evidence="2">
    <name type="scientific">seawater metagenome</name>
    <dbReference type="NCBI Taxonomy" id="1561972"/>
    <lineage>
        <taxon>unclassified sequences</taxon>
        <taxon>metagenomes</taxon>
        <taxon>ecological metagenomes</taxon>
    </lineage>
</organism>
<evidence type="ECO:0000256" key="1">
    <source>
        <dbReference type="SAM" id="Coils"/>
    </source>
</evidence>
<feature type="coiled-coil region" evidence="1">
    <location>
        <begin position="45"/>
        <end position="88"/>
    </location>
</feature>
<name>A0A5E8CKE0_9ZZZZ</name>
<accession>A0A5E8CKE0</accession>
<keyword evidence="1" id="KW-0175">Coiled coil</keyword>
<proteinExistence type="predicted"/>
<evidence type="ECO:0000313" key="2">
    <source>
        <dbReference type="EMBL" id="VVU95666.1"/>
    </source>
</evidence>